<accession>A0A5M6A0Y7</accession>
<name>A0A5M6A0Y7_9BACE</name>
<dbReference type="PANTHER" id="PTHR45947:SF3">
    <property type="entry name" value="SULFOQUINOVOSYL TRANSFERASE SQD2"/>
    <property type="match status" value="1"/>
</dbReference>
<evidence type="ECO:0000313" key="4">
    <source>
        <dbReference type="Proteomes" id="UP000325055"/>
    </source>
</evidence>
<dbReference type="SUPFAM" id="SSF53756">
    <property type="entry name" value="UDP-Glycosyltransferase/glycogen phosphorylase"/>
    <property type="match status" value="1"/>
</dbReference>
<dbReference type="Pfam" id="PF00534">
    <property type="entry name" value="Glycos_transf_1"/>
    <property type="match status" value="1"/>
</dbReference>
<dbReference type="EMBL" id="VVYW01000042">
    <property type="protein sequence ID" value="KAA5402045.1"/>
    <property type="molecule type" value="Genomic_DNA"/>
</dbReference>
<dbReference type="Pfam" id="PF13439">
    <property type="entry name" value="Glyco_transf_4"/>
    <property type="match status" value="1"/>
</dbReference>
<dbReference type="PANTHER" id="PTHR45947">
    <property type="entry name" value="SULFOQUINOVOSYL TRANSFERASE SQD2"/>
    <property type="match status" value="1"/>
</dbReference>
<sequence>MKVLHINVSAIRDRFYLTLFSSLKKKGVIQTIYTPYRRCEYNESEFSWVSESYEKQQIEIILSPIKTLFDRALYNRKIRKYARHLIQNVEIESFDLIHAHSLYSNGGVAYEAYKRFNIPYIVAVRSTDIEYMNIFPYLNEYACEILFHASKVIYISPDLKQQAFDRLFKTKRNVSDISSYEIKSNVIPNGVDEYWLENVYKNKVGSSRLPIKMIQVSRLEKRKNVDVTVDSVYILRQKGINTHLTIVGDGTQRDYIKKLVRKRNLEDNVTMTGFISDKQRLLELYRTSDIFIMPSKGETFGISYIEAMTQGLPVVGLKGTGVSGYFSHNEVGVFVKESDPQLVAEAILTINQLYEGMSNNCLMKSAVFKWDAIIDKYLIIYNDINNSKR</sequence>
<dbReference type="InterPro" id="IPR001296">
    <property type="entry name" value="Glyco_trans_1"/>
</dbReference>
<dbReference type="InterPro" id="IPR028098">
    <property type="entry name" value="Glyco_trans_4-like_N"/>
</dbReference>
<dbReference type="AlphaFoldDB" id="A0A5M6A0Y7"/>
<dbReference type="GO" id="GO:0016757">
    <property type="term" value="F:glycosyltransferase activity"/>
    <property type="evidence" value="ECO:0007669"/>
    <property type="project" value="InterPro"/>
</dbReference>
<comment type="caution">
    <text evidence="3">The sequence shown here is derived from an EMBL/GenBank/DDBJ whole genome shotgun (WGS) entry which is preliminary data.</text>
</comment>
<feature type="domain" description="Glycosyl transferase family 1" evidence="1">
    <location>
        <begin position="208"/>
        <end position="350"/>
    </location>
</feature>
<reference evidence="3 4" key="1">
    <citation type="journal article" date="2019" name="Nat. Med.">
        <title>A library of human gut bacterial isolates paired with longitudinal multiomics data enables mechanistic microbiome research.</title>
        <authorList>
            <person name="Poyet M."/>
            <person name="Groussin M."/>
            <person name="Gibbons S.M."/>
            <person name="Avila-Pacheco J."/>
            <person name="Jiang X."/>
            <person name="Kearney S.M."/>
            <person name="Perrotta A.R."/>
            <person name="Berdy B."/>
            <person name="Zhao S."/>
            <person name="Lieberman T.D."/>
            <person name="Swanson P.K."/>
            <person name="Smith M."/>
            <person name="Roesemann S."/>
            <person name="Alexander J.E."/>
            <person name="Rich S.A."/>
            <person name="Livny J."/>
            <person name="Vlamakis H."/>
            <person name="Clish C."/>
            <person name="Bullock K."/>
            <person name="Deik A."/>
            <person name="Scott J."/>
            <person name="Pierce K.A."/>
            <person name="Xavier R.J."/>
            <person name="Alm E.J."/>
        </authorList>
    </citation>
    <scope>NUCLEOTIDE SEQUENCE [LARGE SCALE GENOMIC DNA]</scope>
    <source>
        <strain evidence="3 4">BIOML-A7</strain>
    </source>
</reference>
<organism evidence="3 4">
    <name type="scientific">Bacteroides cellulosilyticus</name>
    <dbReference type="NCBI Taxonomy" id="246787"/>
    <lineage>
        <taxon>Bacteria</taxon>
        <taxon>Pseudomonadati</taxon>
        <taxon>Bacteroidota</taxon>
        <taxon>Bacteroidia</taxon>
        <taxon>Bacteroidales</taxon>
        <taxon>Bacteroidaceae</taxon>
        <taxon>Bacteroides</taxon>
    </lineage>
</organism>
<keyword evidence="3" id="KW-0808">Transferase</keyword>
<evidence type="ECO:0000259" key="2">
    <source>
        <dbReference type="Pfam" id="PF13439"/>
    </source>
</evidence>
<dbReference type="Gene3D" id="3.40.50.2000">
    <property type="entry name" value="Glycogen Phosphorylase B"/>
    <property type="match status" value="2"/>
</dbReference>
<protein>
    <submittedName>
        <fullName evidence="3">Glycosyltransferase family 4 protein</fullName>
    </submittedName>
</protein>
<evidence type="ECO:0000259" key="1">
    <source>
        <dbReference type="Pfam" id="PF00534"/>
    </source>
</evidence>
<dbReference type="Proteomes" id="UP000325055">
    <property type="component" value="Unassembled WGS sequence"/>
</dbReference>
<feature type="domain" description="Glycosyltransferase subfamily 4-like N-terminal" evidence="2">
    <location>
        <begin position="17"/>
        <end position="192"/>
    </location>
</feature>
<evidence type="ECO:0000313" key="3">
    <source>
        <dbReference type="EMBL" id="KAA5402045.1"/>
    </source>
</evidence>
<dbReference type="InterPro" id="IPR050194">
    <property type="entry name" value="Glycosyltransferase_grp1"/>
</dbReference>
<proteinExistence type="predicted"/>
<dbReference type="RefSeq" id="WP_149950736.1">
    <property type="nucleotide sequence ID" value="NZ_RCXI01000043.1"/>
</dbReference>
<gene>
    <name evidence="3" type="ORF">F2Y86_26750</name>
</gene>